<dbReference type="AlphaFoldDB" id="A0A1W2FW38"/>
<dbReference type="RefSeq" id="WP_084433743.1">
    <property type="nucleotide sequence ID" value="NZ_FWXV01000012.1"/>
</dbReference>
<reference evidence="1 2" key="1">
    <citation type="submission" date="2017-04" db="EMBL/GenBank/DDBJ databases">
        <authorList>
            <person name="Afonso C.L."/>
            <person name="Miller P.J."/>
            <person name="Scott M.A."/>
            <person name="Spackman E."/>
            <person name="Goraichik I."/>
            <person name="Dimitrov K.M."/>
            <person name="Suarez D.L."/>
            <person name="Swayne D.E."/>
        </authorList>
    </citation>
    <scope>NUCLEOTIDE SEQUENCE [LARGE SCALE GENOMIC DNA]</scope>
    <source>
        <strain evidence="1 2">DSM 43828</strain>
    </source>
</reference>
<protein>
    <recommendedName>
        <fullName evidence="3">Asp23/Gls24 family envelope stress response protein</fullName>
    </recommendedName>
</protein>
<dbReference type="EMBL" id="FWXV01000012">
    <property type="protein sequence ID" value="SMD25942.1"/>
    <property type="molecule type" value="Genomic_DNA"/>
</dbReference>
<organism evidence="1 2">
    <name type="scientific">Kibdelosporangium aridum</name>
    <dbReference type="NCBI Taxonomy" id="2030"/>
    <lineage>
        <taxon>Bacteria</taxon>
        <taxon>Bacillati</taxon>
        <taxon>Actinomycetota</taxon>
        <taxon>Actinomycetes</taxon>
        <taxon>Pseudonocardiales</taxon>
        <taxon>Pseudonocardiaceae</taxon>
        <taxon>Kibdelosporangium</taxon>
    </lineage>
</organism>
<name>A0A1W2FW38_KIBAR</name>
<proteinExistence type="predicted"/>
<keyword evidence="2" id="KW-1185">Reference proteome</keyword>
<gene>
    <name evidence="1" type="ORF">SAMN05661093_09520</name>
</gene>
<dbReference type="OrthoDB" id="4554885at2"/>
<accession>A0A1W2FW38</accession>
<evidence type="ECO:0000313" key="1">
    <source>
        <dbReference type="EMBL" id="SMD25942.1"/>
    </source>
</evidence>
<evidence type="ECO:0008006" key="3">
    <source>
        <dbReference type="Google" id="ProtNLM"/>
    </source>
</evidence>
<sequence length="109" mass="11905">MNPATELARAVLTALETIDGLRPSTPSTVPAASWVPWDWDTMAVDIQDELLSVRVVATRLPLPALLRQAHEAISSALAGTEWADTPLRLVVTDVDRAAFKRDSHHTNEP</sequence>
<evidence type="ECO:0000313" key="2">
    <source>
        <dbReference type="Proteomes" id="UP000192674"/>
    </source>
</evidence>
<dbReference type="Proteomes" id="UP000192674">
    <property type="component" value="Unassembled WGS sequence"/>
</dbReference>